<dbReference type="RefSeq" id="WP_113947135.1">
    <property type="nucleotide sequence ID" value="NZ_QNQU01000001.1"/>
</dbReference>
<proteinExistence type="predicted"/>
<organism evidence="1 2">
    <name type="scientific">Pedobacter miscanthi</name>
    <dbReference type="NCBI Taxonomy" id="2259170"/>
    <lineage>
        <taxon>Bacteria</taxon>
        <taxon>Pseudomonadati</taxon>
        <taxon>Bacteroidota</taxon>
        <taxon>Sphingobacteriia</taxon>
        <taxon>Sphingobacteriales</taxon>
        <taxon>Sphingobacteriaceae</taxon>
        <taxon>Pedobacter</taxon>
    </lineage>
</organism>
<dbReference type="EMBL" id="QNQU01000001">
    <property type="protein sequence ID" value="RBQ12056.1"/>
    <property type="molecule type" value="Genomic_DNA"/>
</dbReference>
<reference evidence="1 2" key="1">
    <citation type="submission" date="2018-07" db="EMBL/GenBank/DDBJ databases">
        <title>A draft genome of a endophytic bacteria, a new species of Pedobacter.</title>
        <authorList>
            <person name="Zhang Z.D."/>
            <person name="Chen Z.J."/>
        </authorList>
    </citation>
    <scope>NUCLEOTIDE SEQUENCE [LARGE SCALE GENOMIC DNA]</scope>
    <source>
        <strain evidence="1 2">RS10</strain>
    </source>
</reference>
<evidence type="ECO:0000313" key="2">
    <source>
        <dbReference type="Proteomes" id="UP000252081"/>
    </source>
</evidence>
<dbReference type="OrthoDB" id="1446396at2"/>
<dbReference type="AlphaFoldDB" id="A0A366LDW4"/>
<accession>A0A366LDW4</accession>
<keyword evidence="2" id="KW-1185">Reference proteome</keyword>
<dbReference type="Proteomes" id="UP000252081">
    <property type="component" value="Unassembled WGS sequence"/>
</dbReference>
<protein>
    <submittedName>
        <fullName evidence="1">Uncharacterized protein</fullName>
    </submittedName>
</protein>
<sequence>MNLFLKIMPLGMVFLIYSYCAIGQTVKVDSIPENILLQKVEGHPLSPYAFNQFLVNNYSFAILGTQTPVSGVKVETVKPSITLSGNVHVSKSKKYILNLELVAGAKEGLMEVFSKNKTSGVFKASFGLNMLSPWRNSGFYLREDTKKRTDDLFLKDRQLALSDSLSRINKYIKIGIIHQVLSDKVFFMSPTVDNFKALYLKYKKVPVDNDLITRETKLILEVLALYGVTDPKLEDALSHFVSRWKNAEQNAFVSVGPKLTDSISRSQSVNFEKNYQLGLRSISLAKDSLALAELNMNKSRYHSILINWFNISPSISNTSFQLYHENPVSLSPANSFVPALRLAYSIYRKYPNTSNRFWLGILSVTPKRTNSLEEMEKFSYKTTQSLAAPEGSTISSEETGTAYKGEYLAGFGTDFSFEGYVSPWTKPFIPGFYAKVGFIYGKPWVNRHQFPAEFGLLYNLKSSVKESVNLLSIIPYVAWSNLKNSVTYVKKEAVPLHDKFSFGVKVGVPINIGK</sequence>
<evidence type="ECO:0000313" key="1">
    <source>
        <dbReference type="EMBL" id="RBQ12056.1"/>
    </source>
</evidence>
<name>A0A366LDW4_9SPHI</name>
<comment type="caution">
    <text evidence="1">The sequence shown here is derived from an EMBL/GenBank/DDBJ whole genome shotgun (WGS) entry which is preliminary data.</text>
</comment>
<gene>
    <name evidence="1" type="ORF">DRW42_02015</name>
</gene>